<name>A0A176RXF1_9GAMM</name>
<sequence>MHKSPTYHPVLLPAIFQFHLLIQAALALLMLPSDHANFAQYHQVKSYKFPF</sequence>
<accession>A0A176RXF1</accession>
<evidence type="ECO:0000313" key="2">
    <source>
        <dbReference type="Proteomes" id="UP000076962"/>
    </source>
</evidence>
<comment type="caution">
    <text evidence="1">The sequence shown here is derived from an EMBL/GenBank/DDBJ whole genome shotgun (WGS) entry which is preliminary data.</text>
</comment>
<protein>
    <submittedName>
        <fullName evidence="1">Uncharacterized protein</fullName>
    </submittedName>
</protein>
<organism evidence="1 2">
    <name type="scientific">Candidatus Thiomargarita nelsonii</name>
    <dbReference type="NCBI Taxonomy" id="1003181"/>
    <lineage>
        <taxon>Bacteria</taxon>
        <taxon>Pseudomonadati</taxon>
        <taxon>Pseudomonadota</taxon>
        <taxon>Gammaproteobacteria</taxon>
        <taxon>Thiotrichales</taxon>
        <taxon>Thiotrichaceae</taxon>
        <taxon>Thiomargarita</taxon>
    </lineage>
</organism>
<dbReference type="Proteomes" id="UP000076962">
    <property type="component" value="Unassembled WGS sequence"/>
</dbReference>
<dbReference type="AlphaFoldDB" id="A0A176RXF1"/>
<proteinExistence type="predicted"/>
<evidence type="ECO:0000313" key="1">
    <source>
        <dbReference type="EMBL" id="OAD20378.1"/>
    </source>
</evidence>
<gene>
    <name evidence="1" type="ORF">THIOM_003926</name>
</gene>
<reference evidence="1 2" key="1">
    <citation type="submission" date="2016-05" db="EMBL/GenBank/DDBJ databases">
        <title>Single-cell genome of chain-forming Candidatus Thiomargarita nelsonii and comparison to other large sulfur-oxidizing bacteria.</title>
        <authorList>
            <person name="Winkel M."/>
            <person name="Salman V."/>
            <person name="Woyke T."/>
            <person name="Schulz-Vogt H."/>
            <person name="Richter M."/>
            <person name="Flood B."/>
            <person name="Bailey J."/>
            <person name="Amann R."/>
            <person name="Mussmann M."/>
        </authorList>
    </citation>
    <scope>NUCLEOTIDE SEQUENCE [LARGE SCALE GENOMIC DNA]</scope>
    <source>
        <strain evidence="1 2">THI036</strain>
    </source>
</reference>
<dbReference type="EMBL" id="LUTY01002422">
    <property type="protein sequence ID" value="OAD20378.1"/>
    <property type="molecule type" value="Genomic_DNA"/>
</dbReference>
<keyword evidence="2" id="KW-1185">Reference proteome</keyword>